<dbReference type="EMBL" id="LR134481">
    <property type="protein sequence ID" value="VEI32573.1"/>
    <property type="molecule type" value="Genomic_DNA"/>
</dbReference>
<organism evidence="1 2">
    <name type="scientific">Haemophilus parainfluenzae</name>
    <dbReference type="NCBI Taxonomy" id="729"/>
    <lineage>
        <taxon>Bacteria</taxon>
        <taxon>Pseudomonadati</taxon>
        <taxon>Pseudomonadota</taxon>
        <taxon>Gammaproteobacteria</taxon>
        <taxon>Pasteurellales</taxon>
        <taxon>Pasteurellaceae</taxon>
        <taxon>Haemophilus</taxon>
    </lineage>
</organism>
<dbReference type="AlphaFoldDB" id="A0A448Q6U1"/>
<dbReference type="Pfam" id="PF14337">
    <property type="entry name" value="Abi_alpha"/>
    <property type="match status" value="1"/>
</dbReference>
<accession>A0A448Q6U1</accession>
<name>A0A448Q6U1_HAEPA</name>
<evidence type="ECO:0008006" key="3">
    <source>
        <dbReference type="Google" id="ProtNLM"/>
    </source>
</evidence>
<evidence type="ECO:0000313" key="2">
    <source>
        <dbReference type="Proteomes" id="UP000268879"/>
    </source>
</evidence>
<reference evidence="1 2" key="1">
    <citation type="submission" date="2018-12" db="EMBL/GenBank/DDBJ databases">
        <authorList>
            <consortium name="Pathogen Informatics"/>
        </authorList>
    </citation>
    <scope>NUCLEOTIDE SEQUENCE [LARGE SCALE GENOMIC DNA]</scope>
    <source>
        <strain evidence="1 2">NCTC10665</strain>
    </source>
</reference>
<dbReference type="Proteomes" id="UP000268879">
    <property type="component" value="Chromosome"/>
</dbReference>
<sequence length="292" mass="32980">MSEPLSTAATSIAVAAGKEITATASKGIGQTVSDIWYVVFGAKWDEERQKKQIEVANNVDKFKEEITNKSTKILDENRIEPDVEVIGSTLESAKFRINKDEIRDMFSNLIVSAMDSSKANDIHPSFSEMIKMLSPLDAQNLYYLYHNRDETISSVRETDTTGGYTEHFKHIFLGNPKCQDNTLIEPSIDNLIRLKLVDVTYDAQKNDESLYEKHRGNSLILELKARRTQEIQSYKETLNYLNGGGIIQGASQEHQELVIENLKKLSQDTTIDIQKGIIRLTALGRNFCKICL</sequence>
<proteinExistence type="predicted"/>
<gene>
    <name evidence="1" type="ORF">NCTC10665_01651</name>
</gene>
<dbReference type="InterPro" id="IPR025506">
    <property type="entry name" value="Abi_alpha"/>
</dbReference>
<dbReference type="RefSeq" id="WP_126471430.1">
    <property type="nucleotide sequence ID" value="NZ_LR134481.1"/>
</dbReference>
<evidence type="ECO:0000313" key="1">
    <source>
        <dbReference type="EMBL" id="VEI32573.1"/>
    </source>
</evidence>
<dbReference type="Gene3D" id="3.30.110.190">
    <property type="match status" value="1"/>
</dbReference>
<protein>
    <recommendedName>
        <fullName evidence="3">DUF4393 domain-containing protein</fullName>
    </recommendedName>
</protein>